<feature type="binding site" evidence="7">
    <location>
        <position position="378"/>
    </location>
    <ligand>
        <name>substrate</name>
    </ligand>
</feature>
<dbReference type="Gene3D" id="1.10.285.10">
    <property type="entry name" value="Glutamate Dehydrogenase, chain A, domain 3"/>
    <property type="match status" value="2"/>
</dbReference>
<evidence type="ECO:0000256" key="8">
    <source>
        <dbReference type="PIRSR" id="PIRSR000185-3"/>
    </source>
</evidence>
<dbReference type="SUPFAM" id="SSF51735">
    <property type="entry name" value="NAD(P)-binding Rossmann-fold domains"/>
    <property type="match status" value="1"/>
</dbReference>
<dbReference type="AlphaFoldDB" id="A0A9D1NAC3"/>
<evidence type="ECO:0000259" key="10">
    <source>
        <dbReference type="SMART" id="SM00839"/>
    </source>
</evidence>
<dbReference type="CDD" id="cd05313">
    <property type="entry name" value="NAD_bind_2_Glu_DH"/>
    <property type="match status" value="1"/>
</dbReference>
<dbReference type="PIRSF" id="PIRSF000185">
    <property type="entry name" value="Glu_DH"/>
    <property type="match status" value="1"/>
</dbReference>
<dbReference type="FunFam" id="3.40.50.10860:FF:000002">
    <property type="entry name" value="Glutamate dehydrogenase"/>
    <property type="match status" value="1"/>
</dbReference>
<dbReference type="InterPro" id="IPR046346">
    <property type="entry name" value="Aminoacid_DH-like_N_sf"/>
</dbReference>
<protein>
    <recommendedName>
        <fullName evidence="3 5">Glutamate dehydrogenase</fullName>
    </recommendedName>
</protein>
<organism evidence="11 12">
    <name type="scientific">Candidatus Limadaptatus stercoripullorum</name>
    <dbReference type="NCBI Taxonomy" id="2840846"/>
    <lineage>
        <taxon>Bacteria</taxon>
        <taxon>Bacillati</taxon>
        <taxon>Bacillota</taxon>
        <taxon>Clostridia</taxon>
        <taxon>Eubacteriales</taxon>
        <taxon>Candidatus Limadaptatus</taxon>
    </lineage>
</organism>
<reference evidence="11" key="2">
    <citation type="journal article" date="2021" name="PeerJ">
        <title>Extensive microbial diversity within the chicken gut microbiome revealed by metagenomics and culture.</title>
        <authorList>
            <person name="Gilroy R."/>
            <person name="Ravi A."/>
            <person name="Getino M."/>
            <person name="Pursley I."/>
            <person name="Horton D.L."/>
            <person name="Alikhan N.F."/>
            <person name="Baker D."/>
            <person name="Gharbi K."/>
            <person name="Hall N."/>
            <person name="Watson M."/>
            <person name="Adriaenssens E.M."/>
            <person name="Foster-Nyarko E."/>
            <person name="Jarju S."/>
            <person name="Secka A."/>
            <person name="Antonio M."/>
            <person name="Oren A."/>
            <person name="Chaudhuri R.R."/>
            <person name="La Ragione R."/>
            <person name="Hildebrand F."/>
            <person name="Pallen M.J."/>
        </authorList>
    </citation>
    <scope>NUCLEOTIDE SEQUENCE</scope>
    <source>
        <strain evidence="11">10406</strain>
    </source>
</reference>
<dbReference type="InterPro" id="IPR006097">
    <property type="entry name" value="Glu/Leu/Phe/Val/Trp_DH_dimer"/>
</dbReference>
<keyword evidence="7" id="KW-0520">NAD</keyword>
<feature type="binding site" evidence="7">
    <location>
        <position position="240"/>
    </location>
    <ligand>
        <name>NAD(+)</name>
        <dbReference type="ChEBI" id="CHEBI:57540"/>
    </ligand>
</feature>
<dbReference type="InterPro" id="IPR006096">
    <property type="entry name" value="Glu/Leu/Phe/Val/Trp_DH_C"/>
</dbReference>
<dbReference type="PROSITE" id="PS00074">
    <property type="entry name" value="GLFV_DEHYDROGENASE"/>
    <property type="match status" value="1"/>
</dbReference>
<dbReference type="GO" id="GO:0004354">
    <property type="term" value="F:glutamate dehydrogenase (NADP+) activity"/>
    <property type="evidence" value="ECO:0007669"/>
    <property type="project" value="TreeGrafter"/>
</dbReference>
<sequence length="446" mass="48464">MSSYAEKVLKQVKRDNPGQPEFHQAVAEVLGSLKLVVDSDKRYEKAGLLERLVEPERVLMFRIPWVDDKGRVRINKGYRVQFNSAIGPYKGGLRFHPSVNLSVMKFLGFEQIFKNSLTGLAIGGAKGGSNFDPKGKSDGEVMRFCQSFMTEMFRHIGVDTDIPAGDIGVGSREIGYLMGQYKRIRNEYVGVLTGKGLSYGGSLVRKEATGYGLVYLSEEALNARSDTLAGKTVTVSGSGNVAIYTCEKAAQLGAKVVTVSDSDGWVYDPAGINLDVLKQVKEEERGRLTAYAERVKSAEYHARGNGSVWDVTCDVAFPCATQNELDEVAAAKLVKDGVILVAEGANMPTTAKGTDIFLENSVIFLPGKAANAGGVATSVLEMSQTDTRLFWSFEKVERKLQTIVKHIFTSIDDAANRYGVRGNYVVGSNIAGFEKVADAMMAEGIV</sequence>
<dbReference type="EMBL" id="DVOE01000050">
    <property type="protein sequence ID" value="HIU98877.1"/>
    <property type="molecule type" value="Genomic_DNA"/>
</dbReference>
<dbReference type="Proteomes" id="UP000886857">
    <property type="component" value="Unassembled WGS sequence"/>
</dbReference>
<comment type="subunit">
    <text evidence="2">Homohexamer.</text>
</comment>
<evidence type="ECO:0000256" key="9">
    <source>
        <dbReference type="RuleBase" id="RU004417"/>
    </source>
</evidence>
<accession>A0A9D1NAC3</accession>
<reference evidence="11" key="1">
    <citation type="submission" date="2020-10" db="EMBL/GenBank/DDBJ databases">
        <authorList>
            <person name="Gilroy R."/>
        </authorList>
    </citation>
    <scope>NUCLEOTIDE SEQUENCE</scope>
    <source>
        <strain evidence="11">10406</strain>
    </source>
</reference>
<evidence type="ECO:0000256" key="4">
    <source>
        <dbReference type="ARBA" id="ARBA00023002"/>
    </source>
</evidence>
<dbReference type="InterPro" id="IPR033922">
    <property type="entry name" value="NAD_bind_Glu_DH"/>
</dbReference>
<keyword evidence="4 5" id="KW-0560">Oxidoreductase</keyword>
<dbReference type="PANTHER" id="PTHR43571">
    <property type="entry name" value="NADP-SPECIFIC GLUTAMATE DEHYDROGENASE 1-RELATED"/>
    <property type="match status" value="1"/>
</dbReference>
<evidence type="ECO:0000256" key="3">
    <source>
        <dbReference type="ARBA" id="ARBA00012896"/>
    </source>
</evidence>
<comment type="similarity">
    <text evidence="1 5 9">Belongs to the Glu/Leu/Phe/Val dehydrogenases family.</text>
</comment>
<proteinExistence type="inferred from homology"/>
<dbReference type="GO" id="GO:0005829">
    <property type="term" value="C:cytosol"/>
    <property type="evidence" value="ECO:0007669"/>
    <property type="project" value="TreeGrafter"/>
</dbReference>
<dbReference type="Pfam" id="PF02812">
    <property type="entry name" value="ELFV_dehydrog_N"/>
    <property type="match status" value="1"/>
</dbReference>
<feature type="binding site" evidence="7">
    <location>
        <position position="165"/>
    </location>
    <ligand>
        <name>substrate</name>
    </ligand>
</feature>
<feature type="site" description="Important for catalysis" evidence="8">
    <location>
        <position position="166"/>
    </location>
</feature>
<dbReference type="FunFam" id="1.10.285.10:FF:000001">
    <property type="entry name" value="Glutamate dehydrogenase"/>
    <property type="match status" value="1"/>
</dbReference>
<gene>
    <name evidence="11" type="primary">gdhA</name>
    <name evidence="11" type="ORF">IAC73_03430</name>
</gene>
<dbReference type="GO" id="GO:0006537">
    <property type="term" value="P:glutamate biosynthetic process"/>
    <property type="evidence" value="ECO:0007669"/>
    <property type="project" value="TreeGrafter"/>
</dbReference>
<evidence type="ECO:0000256" key="6">
    <source>
        <dbReference type="PIRSR" id="PIRSR000185-1"/>
    </source>
</evidence>
<feature type="binding site" evidence="7">
    <location>
        <position position="111"/>
    </location>
    <ligand>
        <name>substrate</name>
    </ligand>
</feature>
<evidence type="ECO:0000313" key="12">
    <source>
        <dbReference type="Proteomes" id="UP000886857"/>
    </source>
</evidence>
<dbReference type="PRINTS" id="PR00082">
    <property type="entry name" value="GLFDHDRGNASE"/>
</dbReference>
<dbReference type="SMART" id="SM00839">
    <property type="entry name" value="ELFV_dehydrog"/>
    <property type="match status" value="1"/>
</dbReference>
<evidence type="ECO:0000256" key="1">
    <source>
        <dbReference type="ARBA" id="ARBA00006382"/>
    </source>
</evidence>
<dbReference type="Gene3D" id="3.40.50.720">
    <property type="entry name" value="NAD(P)-binding Rossmann-like Domain"/>
    <property type="match status" value="1"/>
</dbReference>
<name>A0A9D1NAC3_9FIRM</name>
<dbReference type="InterPro" id="IPR014362">
    <property type="entry name" value="Glu_DH"/>
</dbReference>
<dbReference type="InterPro" id="IPR033524">
    <property type="entry name" value="Glu/Leu/Phe/Val_DH_AS"/>
</dbReference>
<dbReference type="InterPro" id="IPR006095">
    <property type="entry name" value="Glu/Leu/Phe/Val/Trp_DH"/>
</dbReference>
<feature type="binding site" evidence="7">
    <location>
        <position position="209"/>
    </location>
    <ligand>
        <name>NAD(+)</name>
        <dbReference type="ChEBI" id="CHEBI:57540"/>
    </ligand>
</feature>
<dbReference type="GO" id="GO:0000166">
    <property type="term" value="F:nucleotide binding"/>
    <property type="evidence" value="ECO:0007669"/>
    <property type="project" value="UniProtKB-KW"/>
</dbReference>
<evidence type="ECO:0000313" key="11">
    <source>
        <dbReference type="EMBL" id="HIU98877.1"/>
    </source>
</evidence>
<dbReference type="Pfam" id="PF00208">
    <property type="entry name" value="ELFV_dehydrog"/>
    <property type="match status" value="1"/>
</dbReference>
<dbReference type="SUPFAM" id="SSF53223">
    <property type="entry name" value="Aminoacid dehydrogenase-like, N-terminal domain"/>
    <property type="match status" value="1"/>
</dbReference>
<evidence type="ECO:0000256" key="7">
    <source>
        <dbReference type="PIRSR" id="PIRSR000185-2"/>
    </source>
</evidence>
<dbReference type="NCBIfam" id="NF006929">
    <property type="entry name" value="PRK09414.1"/>
    <property type="match status" value="1"/>
</dbReference>
<dbReference type="InterPro" id="IPR036291">
    <property type="entry name" value="NAD(P)-bd_dom_sf"/>
</dbReference>
<dbReference type="FunFam" id="3.40.50.720:FF:000030">
    <property type="entry name" value="Glutamate dehydrogenase"/>
    <property type="match status" value="1"/>
</dbReference>
<dbReference type="Gene3D" id="3.40.50.10860">
    <property type="entry name" value="Leucine Dehydrogenase, chain A, domain 1"/>
    <property type="match status" value="1"/>
</dbReference>
<keyword evidence="7" id="KW-0547">Nucleotide-binding</keyword>
<feature type="domain" description="Glutamate/phenylalanine/leucine/valine/L-tryptophan dehydrogenase C-terminal" evidence="10">
    <location>
        <begin position="202"/>
        <end position="444"/>
    </location>
</feature>
<dbReference type="InterPro" id="IPR050724">
    <property type="entry name" value="Glu_Leu_Phe_Val_DH"/>
</dbReference>
<feature type="active site" description="Proton donor" evidence="6">
    <location>
        <position position="126"/>
    </location>
</feature>
<feature type="binding site" evidence="7">
    <location>
        <position position="90"/>
    </location>
    <ligand>
        <name>substrate</name>
    </ligand>
</feature>
<dbReference type="PANTHER" id="PTHR43571:SF1">
    <property type="entry name" value="NADP-SPECIFIC GLUTAMATE DEHYDROGENASE 1-RELATED"/>
    <property type="match status" value="1"/>
</dbReference>
<evidence type="ECO:0000256" key="2">
    <source>
        <dbReference type="ARBA" id="ARBA00011643"/>
    </source>
</evidence>
<evidence type="ECO:0000256" key="5">
    <source>
        <dbReference type="PIRNR" id="PIRNR000185"/>
    </source>
</evidence>
<comment type="caution">
    <text evidence="11">The sequence shown here is derived from an EMBL/GenBank/DDBJ whole genome shotgun (WGS) entry which is preliminary data.</text>
</comment>
<feature type="binding site" evidence="7">
    <location>
        <position position="114"/>
    </location>
    <ligand>
        <name>substrate</name>
    </ligand>
</feature>